<gene>
    <name evidence="3" type="ORF">GCM10007298_12530</name>
</gene>
<evidence type="ECO:0000313" key="3">
    <source>
        <dbReference type="EMBL" id="GGF17987.1"/>
    </source>
</evidence>
<organism evidence="3 4">
    <name type="scientific">Williamsia phyllosphaerae</name>
    <dbReference type="NCBI Taxonomy" id="885042"/>
    <lineage>
        <taxon>Bacteria</taxon>
        <taxon>Bacillati</taxon>
        <taxon>Actinomycetota</taxon>
        <taxon>Actinomycetes</taxon>
        <taxon>Mycobacteriales</taxon>
        <taxon>Nocardiaceae</taxon>
        <taxon>Williamsia</taxon>
    </lineage>
</organism>
<keyword evidence="1" id="KW-1133">Transmembrane helix</keyword>
<sequence length="356" mass="37413">MSVASAIYENVTGAVSLVVAIVILSRLLLWLRAHAHRPATATGDRELAGLLDTLVTHRTHRLAVIVAEEGRSPRTAVVDASADDRFELGSLSKVVTGLMIADGIDRGELTLATRLDSLVDGISPSLSDITVARLVTHTSGLPRLPSTPAMTLRALAHGLFLTNPYARMSEQRVLTDAARSRRGRVGESLYSNLGASVAGITVAAAQGVSYAELVQNRLFTPIGMTATSASSAGAPAPRGWHGGRRAARWRMDGYAPAGGVVSTPADIARLAQAIADRTAPGIDTSVEPVGAGHGIFWVLGGDRGGVWHNGETGGYSSYLRLEVTPVRRVVVVVADSIPADEQQRIAEKIGDALSVR</sequence>
<keyword evidence="4" id="KW-1185">Reference proteome</keyword>
<feature type="transmembrane region" description="Helical" evidence="1">
    <location>
        <begin position="6"/>
        <end position="29"/>
    </location>
</feature>
<dbReference type="PANTHER" id="PTHR46825:SF8">
    <property type="entry name" value="BETA-LACTAMASE-RELATED"/>
    <property type="match status" value="1"/>
</dbReference>
<dbReference type="EMBL" id="BMCS01000001">
    <property type="protein sequence ID" value="GGF17987.1"/>
    <property type="molecule type" value="Genomic_DNA"/>
</dbReference>
<dbReference type="Gene3D" id="3.40.710.10">
    <property type="entry name" value="DD-peptidase/beta-lactamase superfamily"/>
    <property type="match status" value="1"/>
</dbReference>
<dbReference type="InterPro" id="IPR050491">
    <property type="entry name" value="AmpC-like"/>
</dbReference>
<evidence type="ECO:0000259" key="2">
    <source>
        <dbReference type="Pfam" id="PF00144"/>
    </source>
</evidence>
<dbReference type="RefSeq" id="WP_188487917.1">
    <property type="nucleotide sequence ID" value="NZ_BMCS01000001.1"/>
</dbReference>
<keyword evidence="1" id="KW-0472">Membrane</keyword>
<protein>
    <submittedName>
        <fullName evidence="3">Beta-lactamase class C</fullName>
    </submittedName>
</protein>
<reference evidence="4" key="1">
    <citation type="journal article" date="2019" name="Int. J. Syst. Evol. Microbiol.">
        <title>The Global Catalogue of Microorganisms (GCM) 10K type strain sequencing project: providing services to taxonomists for standard genome sequencing and annotation.</title>
        <authorList>
            <consortium name="The Broad Institute Genomics Platform"/>
            <consortium name="The Broad Institute Genome Sequencing Center for Infectious Disease"/>
            <person name="Wu L."/>
            <person name="Ma J."/>
        </authorList>
    </citation>
    <scope>NUCLEOTIDE SEQUENCE [LARGE SCALE GENOMIC DNA]</scope>
    <source>
        <strain evidence="4">CCM 7855</strain>
    </source>
</reference>
<feature type="domain" description="Beta-lactamase-related" evidence="2">
    <location>
        <begin position="54"/>
        <end position="333"/>
    </location>
</feature>
<proteinExistence type="predicted"/>
<comment type="caution">
    <text evidence="3">The sequence shown here is derived from an EMBL/GenBank/DDBJ whole genome shotgun (WGS) entry which is preliminary data.</text>
</comment>
<dbReference type="InterPro" id="IPR012338">
    <property type="entry name" value="Beta-lactam/transpept-like"/>
</dbReference>
<dbReference type="Proteomes" id="UP000632454">
    <property type="component" value="Unassembled WGS sequence"/>
</dbReference>
<evidence type="ECO:0000313" key="4">
    <source>
        <dbReference type="Proteomes" id="UP000632454"/>
    </source>
</evidence>
<accession>A0ABQ1UGC0</accession>
<dbReference type="InterPro" id="IPR001466">
    <property type="entry name" value="Beta-lactam-related"/>
</dbReference>
<keyword evidence="1" id="KW-0812">Transmembrane</keyword>
<dbReference type="PANTHER" id="PTHR46825">
    <property type="entry name" value="D-ALANYL-D-ALANINE-CARBOXYPEPTIDASE/ENDOPEPTIDASE AMPH"/>
    <property type="match status" value="1"/>
</dbReference>
<dbReference type="Pfam" id="PF00144">
    <property type="entry name" value="Beta-lactamase"/>
    <property type="match status" value="1"/>
</dbReference>
<name>A0ABQ1UGC0_9NOCA</name>
<evidence type="ECO:0000256" key="1">
    <source>
        <dbReference type="SAM" id="Phobius"/>
    </source>
</evidence>
<dbReference type="SUPFAM" id="SSF56601">
    <property type="entry name" value="beta-lactamase/transpeptidase-like"/>
    <property type="match status" value="1"/>
</dbReference>